<dbReference type="InterPro" id="IPR015495">
    <property type="entry name" value="Myb_TF_plants"/>
</dbReference>
<evidence type="ECO:0000256" key="3">
    <source>
        <dbReference type="ARBA" id="ARBA00023015"/>
    </source>
</evidence>
<dbReference type="InterPro" id="IPR017930">
    <property type="entry name" value="Myb_dom"/>
</dbReference>
<dbReference type="SUPFAM" id="SSF46689">
    <property type="entry name" value="Homeodomain-like"/>
    <property type="match status" value="1"/>
</dbReference>
<dbReference type="AlphaFoldDB" id="A0A843WJ14"/>
<evidence type="ECO:0000256" key="1">
    <source>
        <dbReference type="ARBA" id="ARBA00004123"/>
    </source>
</evidence>
<dbReference type="EMBL" id="NMUH01004478">
    <property type="protein sequence ID" value="MQM09809.1"/>
    <property type="molecule type" value="Genomic_DNA"/>
</dbReference>
<evidence type="ECO:0000256" key="6">
    <source>
        <dbReference type="ARBA" id="ARBA00023163"/>
    </source>
</evidence>
<comment type="caution">
    <text evidence="11">The sequence shown here is derived from an EMBL/GenBank/DDBJ whole genome shotgun (WGS) entry which is preliminary data.</text>
</comment>
<evidence type="ECO:0000256" key="7">
    <source>
        <dbReference type="ARBA" id="ARBA00023242"/>
    </source>
</evidence>
<evidence type="ECO:0000256" key="4">
    <source>
        <dbReference type="ARBA" id="ARBA00023125"/>
    </source>
</evidence>
<keyword evidence="6" id="KW-0804">Transcription</keyword>
<feature type="domain" description="Myb-like" evidence="9">
    <location>
        <begin position="40"/>
        <end position="94"/>
    </location>
</feature>
<sequence>MASYDAITMYGSMVYENGDQVIKYWCALEDVLMQKIGSEFTGVRKDAWTPEEDLLLKKCVEKHGEGRWHLVPTQAGRIPDRTANDIKNFWNTCLGKKVSPNLQGVVDNKETAGSTAMEPLKHSSPSHTCRP</sequence>
<dbReference type="PANTHER" id="PTHR47999">
    <property type="entry name" value="TRANSCRIPTION FACTOR MYB8-RELATED-RELATED"/>
    <property type="match status" value="1"/>
</dbReference>
<evidence type="ECO:0000256" key="2">
    <source>
        <dbReference type="ARBA" id="ARBA00022737"/>
    </source>
</evidence>
<dbReference type="OrthoDB" id="785536at2759"/>
<keyword evidence="5" id="KW-0010">Activator</keyword>
<dbReference type="GO" id="GO:0003677">
    <property type="term" value="F:DNA binding"/>
    <property type="evidence" value="ECO:0007669"/>
    <property type="project" value="UniProtKB-KW"/>
</dbReference>
<accession>A0A843WJ14</accession>
<protein>
    <submittedName>
        <fullName evidence="11">Uncharacterized protein</fullName>
    </submittedName>
</protein>
<comment type="subcellular location">
    <subcellularLocation>
        <location evidence="1">Nucleus</location>
    </subcellularLocation>
</comment>
<keyword evidence="7" id="KW-0539">Nucleus</keyword>
<organism evidence="11 12">
    <name type="scientific">Colocasia esculenta</name>
    <name type="common">Wild taro</name>
    <name type="synonym">Arum esculentum</name>
    <dbReference type="NCBI Taxonomy" id="4460"/>
    <lineage>
        <taxon>Eukaryota</taxon>
        <taxon>Viridiplantae</taxon>
        <taxon>Streptophyta</taxon>
        <taxon>Embryophyta</taxon>
        <taxon>Tracheophyta</taxon>
        <taxon>Spermatophyta</taxon>
        <taxon>Magnoliopsida</taxon>
        <taxon>Liliopsida</taxon>
        <taxon>Araceae</taxon>
        <taxon>Aroideae</taxon>
        <taxon>Colocasieae</taxon>
        <taxon>Colocasia</taxon>
    </lineage>
</organism>
<proteinExistence type="predicted"/>
<dbReference type="InterPro" id="IPR009057">
    <property type="entry name" value="Homeodomain-like_sf"/>
</dbReference>
<evidence type="ECO:0000256" key="8">
    <source>
        <dbReference type="SAM" id="MobiDB-lite"/>
    </source>
</evidence>
<dbReference type="PANTHER" id="PTHR47999:SF24">
    <property type="entry name" value="TRANSCRIPTION FACTOR MYB90"/>
    <property type="match status" value="1"/>
</dbReference>
<reference evidence="11" key="1">
    <citation type="submission" date="2017-07" db="EMBL/GenBank/DDBJ databases">
        <title>Taro Niue Genome Assembly and Annotation.</title>
        <authorList>
            <person name="Atibalentja N."/>
            <person name="Keating K."/>
            <person name="Fields C.J."/>
        </authorList>
    </citation>
    <scope>NUCLEOTIDE SEQUENCE</scope>
    <source>
        <strain evidence="11">Niue_2</strain>
        <tissue evidence="11">Leaf</tissue>
    </source>
</reference>
<evidence type="ECO:0000313" key="11">
    <source>
        <dbReference type="EMBL" id="MQM09809.1"/>
    </source>
</evidence>
<dbReference type="SMART" id="SM00717">
    <property type="entry name" value="SANT"/>
    <property type="match status" value="1"/>
</dbReference>
<feature type="domain" description="HTH myb-type" evidence="10">
    <location>
        <begin position="43"/>
        <end position="98"/>
    </location>
</feature>
<feature type="region of interest" description="Disordered" evidence="8">
    <location>
        <begin position="105"/>
        <end position="131"/>
    </location>
</feature>
<evidence type="ECO:0000313" key="12">
    <source>
        <dbReference type="Proteomes" id="UP000652761"/>
    </source>
</evidence>
<dbReference type="GO" id="GO:0005634">
    <property type="term" value="C:nucleus"/>
    <property type="evidence" value="ECO:0007669"/>
    <property type="project" value="UniProtKB-SubCell"/>
</dbReference>
<dbReference type="CDD" id="cd00167">
    <property type="entry name" value="SANT"/>
    <property type="match status" value="1"/>
</dbReference>
<dbReference type="Proteomes" id="UP000652761">
    <property type="component" value="Unassembled WGS sequence"/>
</dbReference>
<keyword evidence="12" id="KW-1185">Reference proteome</keyword>
<name>A0A843WJ14_COLES</name>
<dbReference type="Gene3D" id="1.10.10.60">
    <property type="entry name" value="Homeodomain-like"/>
    <property type="match status" value="1"/>
</dbReference>
<dbReference type="InterPro" id="IPR001005">
    <property type="entry name" value="SANT/Myb"/>
</dbReference>
<dbReference type="PROSITE" id="PS51294">
    <property type="entry name" value="HTH_MYB"/>
    <property type="match status" value="1"/>
</dbReference>
<evidence type="ECO:0000256" key="5">
    <source>
        <dbReference type="ARBA" id="ARBA00023159"/>
    </source>
</evidence>
<keyword evidence="3" id="KW-0805">Transcription regulation</keyword>
<keyword evidence="2" id="KW-0677">Repeat</keyword>
<gene>
    <name evidence="11" type="ORF">Taro_042690</name>
</gene>
<dbReference type="Pfam" id="PF00249">
    <property type="entry name" value="Myb_DNA-binding"/>
    <property type="match status" value="1"/>
</dbReference>
<evidence type="ECO:0000259" key="9">
    <source>
        <dbReference type="PROSITE" id="PS50090"/>
    </source>
</evidence>
<keyword evidence="4" id="KW-0238">DNA-binding</keyword>
<dbReference type="PROSITE" id="PS50090">
    <property type="entry name" value="MYB_LIKE"/>
    <property type="match status" value="1"/>
</dbReference>
<evidence type="ECO:0000259" key="10">
    <source>
        <dbReference type="PROSITE" id="PS51294"/>
    </source>
</evidence>